<dbReference type="PANTHER" id="PTHR30081">
    <property type="entry name" value="PROTEIN-EXPORT MEMBRANE PROTEIN SEC"/>
    <property type="match status" value="1"/>
</dbReference>
<evidence type="ECO:0000256" key="3">
    <source>
        <dbReference type="ARBA" id="ARBA00022475"/>
    </source>
</evidence>
<feature type="transmembrane region" description="Helical" evidence="9">
    <location>
        <begin position="844"/>
        <end position="861"/>
    </location>
</feature>
<evidence type="ECO:0000256" key="2">
    <source>
        <dbReference type="ARBA" id="ARBA00022448"/>
    </source>
</evidence>
<keyword evidence="4 9" id="KW-0812">Transmembrane</keyword>
<comment type="caution">
    <text evidence="13">The sequence shown here is derived from an EMBL/GenBank/DDBJ whole genome shotgun (WGS) entry which is preliminary data.</text>
</comment>
<feature type="transmembrane region" description="Helical" evidence="9">
    <location>
        <begin position="550"/>
        <end position="573"/>
    </location>
</feature>
<dbReference type="InterPro" id="IPR054384">
    <property type="entry name" value="SecDF_P1_head"/>
</dbReference>
<feature type="transmembrane region" description="Helical" evidence="9">
    <location>
        <begin position="621"/>
        <end position="643"/>
    </location>
</feature>
<organism evidence="13">
    <name type="scientific">bioreactor metagenome</name>
    <dbReference type="NCBI Taxonomy" id="1076179"/>
    <lineage>
        <taxon>unclassified sequences</taxon>
        <taxon>metagenomes</taxon>
        <taxon>ecological metagenomes</taxon>
    </lineage>
</organism>
<keyword evidence="5" id="KW-0653">Protein transport</keyword>
<dbReference type="HAMAP" id="MF_01463_B">
    <property type="entry name" value="SecD_B"/>
    <property type="match status" value="1"/>
</dbReference>
<sequence length="1019" mass="111550">MQSKGAIKLVAILIALACIYQLSFTWATRNQEKKAKVYAVAAVEAEKVSPAFALVSDLEKPFYLDSLRLAKERFYLDSITAEKVFLGFTYKQIKEKEINLGLDLRGGMNVMLEVKVYDLVNALSNYNNNPLFVQAMGQAQANMASSRTDFITLFAEEWDKVAPGQRLSQIFGTYEMRDRIKPETSNSDVITVIREEAESAISNSFNVLRNRIDRFGVTQPNIQKLGNSGRILVELPGVKDPERVRKLLQGTASLEFWETYENKEIYQYLAEADNSIKNMLADVEAVTPVQEDTTAIAAEVSDSAKVAQELIAGITTDSLSMDEAAVAKQNPLFFLLNPNVSQGQLLPGACIGRAHYRDTAKIGTWLRLPQIQAIFPADLRPMWSVKPIDASNTIFELVAIKANTRDGRAPLDGGVVTDARRAFGNNSAVPEVSMAMNAEGARIWATMTANNIGRQIAIVLDGMVYSYPVVNGEIPGGQSSISGHFTIEEADDLANVLKSGKLPAPAKIVQDTVVGPSLGSESINAGLISFVIAFLLVLVYMILFYNGAGLVANIALLSNVLFLFGALTSFGAVLTLPGIAGIVLTLGMAVDANVIIYERIKEELRAGKGLGLAITDGYKNAYSAIIDGNLTTIITGIVLAVFGSGPVQGFATTLVIGIITSLITSIFVSRLIFDWRLKRKKNITFDNKYTRNFLQNTTIDFVAMRKYAYIFSISVTVIGLAFIFTKGFSYGVDFTGGRTYVVRFDQEVSTENVRSAVLAEFEEGIEVKQFGGANQMKVTTKYMIDSDDAETDKIVDGKLYNALNVLYANGITYEEFTSTTDNPNGIIQSEKVGPTIADDIKRDAVIAIVFALFAIFLYIAARFRNWSWGTGGVVALLHDAIFTMSFFSIFTGILPFSLDVDQTFIAAILTIIGYSINDTVVIFDRIREYKTLYPKRDLKSNINEALNSTLARTINTGGTTLVVMLAIAIFGGEVIRGFSVALIIGIVIGTYSSIFVGTPIVYDIVSKREEKAKAKELRK</sequence>
<dbReference type="Pfam" id="PF07549">
    <property type="entry name" value="Sec_GG"/>
    <property type="match status" value="2"/>
</dbReference>
<feature type="domain" description="SecDF P1 head subdomain" evidence="12">
    <location>
        <begin position="408"/>
        <end position="504"/>
    </location>
</feature>
<dbReference type="Pfam" id="PF21760">
    <property type="entry name" value="SecD_1st"/>
    <property type="match status" value="1"/>
</dbReference>
<feature type="transmembrane region" description="Helical" evidence="9">
    <location>
        <begin position="945"/>
        <end position="972"/>
    </location>
</feature>
<name>A0A644WVT8_9ZZZZ</name>
<dbReference type="InterPro" id="IPR022813">
    <property type="entry name" value="SecD/SecF_arch_bac"/>
</dbReference>
<evidence type="ECO:0000256" key="6">
    <source>
        <dbReference type="ARBA" id="ARBA00022989"/>
    </source>
</evidence>
<evidence type="ECO:0008006" key="14">
    <source>
        <dbReference type="Google" id="ProtNLM"/>
    </source>
</evidence>
<dbReference type="AlphaFoldDB" id="A0A644WVT8"/>
<dbReference type="GO" id="GO:0015450">
    <property type="term" value="F:protein-transporting ATPase activity"/>
    <property type="evidence" value="ECO:0007669"/>
    <property type="project" value="InterPro"/>
</dbReference>
<dbReference type="Pfam" id="PF22599">
    <property type="entry name" value="SecDF_P1_head"/>
    <property type="match status" value="1"/>
</dbReference>
<evidence type="ECO:0000259" key="12">
    <source>
        <dbReference type="Pfam" id="PF22599"/>
    </source>
</evidence>
<protein>
    <recommendedName>
        <fullName evidence="14">Protein translocase subunit SecDF</fullName>
    </recommendedName>
</protein>
<comment type="subcellular location">
    <subcellularLocation>
        <location evidence="1">Cell membrane</location>
        <topology evidence="1">Multi-pass membrane protein</topology>
    </subcellularLocation>
</comment>
<dbReference type="InterPro" id="IPR048631">
    <property type="entry name" value="SecD_1st"/>
</dbReference>
<feature type="transmembrane region" description="Helical" evidence="9">
    <location>
        <begin position="649"/>
        <end position="673"/>
    </location>
</feature>
<evidence type="ECO:0000259" key="11">
    <source>
        <dbReference type="Pfam" id="PF21760"/>
    </source>
</evidence>
<dbReference type="NCBIfam" id="TIGR01129">
    <property type="entry name" value="secD"/>
    <property type="match status" value="1"/>
</dbReference>
<dbReference type="Gene3D" id="1.20.1640.10">
    <property type="entry name" value="Multidrug efflux transporter AcrB transmembrane domain"/>
    <property type="match status" value="2"/>
</dbReference>
<feature type="domain" description="Protein translocase subunit SecDF P1" evidence="11">
    <location>
        <begin position="203"/>
        <end position="258"/>
    </location>
</feature>
<dbReference type="InterPro" id="IPR055344">
    <property type="entry name" value="SecD_SecF_C_bact"/>
</dbReference>
<feature type="domain" description="Protein export membrane protein SecD/SecF C-terminal" evidence="10">
    <location>
        <begin position="818"/>
        <end position="1005"/>
    </location>
</feature>
<dbReference type="InterPro" id="IPR048634">
    <property type="entry name" value="SecD_SecF_C"/>
</dbReference>
<keyword evidence="7" id="KW-0811">Translocation</keyword>
<dbReference type="Pfam" id="PF02355">
    <property type="entry name" value="SecD_SecF_C"/>
    <property type="match status" value="2"/>
</dbReference>
<dbReference type="Gene3D" id="3.30.70.3220">
    <property type="match status" value="1"/>
</dbReference>
<dbReference type="PANTHER" id="PTHR30081:SF1">
    <property type="entry name" value="PROTEIN TRANSLOCASE SUBUNIT SECD"/>
    <property type="match status" value="1"/>
</dbReference>
<dbReference type="FunFam" id="1.20.1640.10:FF:000004">
    <property type="entry name" value="Protein translocase subunit SecD"/>
    <property type="match status" value="1"/>
</dbReference>
<evidence type="ECO:0000256" key="9">
    <source>
        <dbReference type="SAM" id="Phobius"/>
    </source>
</evidence>
<proteinExistence type="inferred from homology"/>
<keyword evidence="3" id="KW-1003">Cell membrane</keyword>
<evidence type="ECO:0000259" key="10">
    <source>
        <dbReference type="Pfam" id="PF02355"/>
    </source>
</evidence>
<dbReference type="EMBL" id="VSSQ01001377">
    <property type="protein sequence ID" value="MPM07797.1"/>
    <property type="molecule type" value="Genomic_DNA"/>
</dbReference>
<dbReference type="GO" id="GO:0006886">
    <property type="term" value="P:intracellular protein transport"/>
    <property type="evidence" value="ECO:0007669"/>
    <property type="project" value="InterPro"/>
</dbReference>
<evidence type="ECO:0000256" key="7">
    <source>
        <dbReference type="ARBA" id="ARBA00023010"/>
    </source>
</evidence>
<feature type="transmembrane region" description="Helical" evidence="9">
    <location>
        <begin position="523"/>
        <end position="543"/>
    </location>
</feature>
<dbReference type="SUPFAM" id="SSF82866">
    <property type="entry name" value="Multidrug efflux transporter AcrB transmembrane domain"/>
    <property type="match status" value="2"/>
</dbReference>
<evidence type="ECO:0000313" key="13">
    <source>
        <dbReference type="EMBL" id="MPM07797.1"/>
    </source>
</evidence>
<accession>A0A644WVT8</accession>
<keyword evidence="6 9" id="KW-1133">Transmembrane helix</keyword>
<dbReference type="GO" id="GO:0005886">
    <property type="term" value="C:plasma membrane"/>
    <property type="evidence" value="ECO:0007669"/>
    <property type="project" value="UniProtKB-SubCell"/>
</dbReference>
<dbReference type="PRINTS" id="PR01755">
    <property type="entry name" value="SECFTRNLCASE"/>
</dbReference>
<feature type="transmembrane region" description="Helical" evidence="9">
    <location>
        <begin position="978"/>
        <end position="1005"/>
    </location>
</feature>
<feature type="transmembrane region" description="Helical" evidence="9">
    <location>
        <begin position="707"/>
        <end position="725"/>
    </location>
</feature>
<evidence type="ECO:0000256" key="4">
    <source>
        <dbReference type="ARBA" id="ARBA00022692"/>
    </source>
</evidence>
<dbReference type="NCBIfam" id="NF009585">
    <property type="entry name" value="PRK13024.1-5"/>
    <property type="match status" value="1"/>
</dbReference>
<dbReference type="InterPro" id="IPR022646">
    <property type="entry name" value="SecD/SecF_CS"/>
</dbReference>
<feature type="transmembrane region" description="Helical" evidence="9">
    <location>
        <begin position="579"/>
        <end position="600"/>
    </location>
</feature>
<evidence type="ECO:0000256" key="8">
    <source>
        <dbReference type="ARBA" id="ARBA00023136"/>
    </source>
</evidence>
<dbReference type="InterPro" id="IPR022645">
    <property type="entry name" value="SecD/SecF_bac"/>
</dbReference>
<evidence type="ECO:0000256" key="5">
    <source>
        <dbReference type="ARBA" id="ARBA00022927"/>
    </source>
</evidence>
<reference evidence="13" key="1">
    <citation type="submission" date="2019-08" db="EMBL/GenBank/DDBJ databases">
        <authorList>
            <person name="Kucharzyk K."/>
            <person name="Murdoch R.W."/>
            <person name="Higgins S."/>
            <person name="Loffler F."/>
        </authorList>
    </citation>
    <scope>NUCLEOTIDE SEQUENCE</scope>
</reference>
<dbReference type="Gene3D" id="3.30.1360.200">
    <property type="match status" value="1"/>
</dbReference>
<keyword evidence="8 9" id="KW-0472">Membrane</keyword>
<dbReference type="NCBIfam" id="TIGR00916">
    <property type="entry name" value="2A0604s01"/>
    <property type="match status" value="2"/>
</dbReference>
<evidence type="ECO:0000256" key="1">
    <source>
        <dbReference type="ARBA" id="ARBA00004651"/>
    </source>
</evidence>
<gene>
    <name evidence="13" type="ORF">SDC9_54106</name>
</gene>
<keyword evidence="2" id="KW-0813">Transport</keyword>
<dbReference type="HAMAP" id="MF_01464_B">
    <property type="entry name" value="SecF_B"/>
    <property type="match status" value="1"/>
</dbReference>
<feature type="transmembrane region" description="Helical" evidence="9">
    <location>
        <begin position="873"/>
        <end position="898"/>
    </location>
</feature>
<feature type="domain" description="Protein export membrane protein SecD/SecF C-terminal" evidence="10">
    <location>
        <begin position="506"/>
        <end position="674"/>
    </location>
</feature>
<dbReference type="InterPro" id="IPR005791">
    <property type="entry name" value="SecD"/>
</dbReference>
<dbReference type="InterPro" id="IPR005665">
    <property type="entry name" value="SecF_bac"/>
</dbReference>
<feature type="transmembrane region" description="Helical" evidence="9">
    <location>
        <begin position="904"/>
        <end position="924"/>
    </location>
</feature>
<dbReference type="NCBIfam" id="TIGR00966">
    <property type="entry name" value="transloc_SecF"/>
    <property type="match status" value="1"/>
</dbReference>